<evidence type="ECO:0000313" key="3">
    <source>
        <dbReference type="EMBL" id="CAD9776156.1"/>
    </source>
</evidence>
<dbReference type="EMBL" id="HBHP01032732">
    <property type="protein sequence ID" value="CAD9776156.1"/>
    <property type="molecule type" value="Transcribed_RNA"/>
</dbReference>
<organism evidence="3">
    <name type="scientific">Lotharella oceanica</name>
    <dbReference type="NCBI Taxonomy" id="641309"/>
    <lineage>
        <taxon>Eukaryota</taxon>
        <taxon>Sar</taxon>
        <taxon>Rhizaria</taxon>
        <taxon>Cercozoa</taxon>
        <taxon>Chlorarachniophyceae</taxon>
        <taxon>Lotharella</taxon>
    </lineage>
</organism>
<feature type="region of interest" description="Disordered" evidence="1">
    <location>
        <begin position="40"/>
        <end position="72"/>
    </location>
</feature>
<evidence type="ECO:0000256" key="1">
    <source>
        <dbReference type="SAM" id="MobiDB-lite"/>
    </source>
</evidence>
<dbReference type="PROSITE" id="PS50404">
    <property type="entry name" value="GST_NTER"/>
    <property type="match status" value="1"/>
</dbReference>
<feature type="compositionally biased region" description="Low complexity" evidence="1">
    <location>
        <begin position="58"/>
        <end position="70"/>
    </location>
</feature>
<dbReference type="InterPro" id="IPR004045">
    <property type="entry name" value="Glutathione_S-Trfase_N"/>
</dbReference>
<sequence length="103" mass="11528">MTSQPEQKEEIVVYYYGSFTGRGEPIMMMLEDAGKTWTYQKQSGRAEWKPSPPPPPTSSSSASCVHSKPPATRSTCHSFLNHVMKQMPSWRVDDEHGAPLGRS</sequence>
<gene>
    <name evidence="3" type="ORF">LSP00402_LOCUS20160</name>
</gene>
<reference evidence="3" key="1">
    <citation type="submission" date="2021-01" db="EMBL/GenBank/DDBJ databases">
        <authorList>
            <person name="Corre E."/>
            <person name="Pelletier E."/>
            <person name="Niang G."/>
            <person name="Scheremetjew M."/>
            <person name="Finn R."/>
            <person name="Kale V."/>
            <person name="Holt S."/>
            <person name="Cochrane G."/>
            <person name="Meng A."/>
            <person name="Brown T."/>
            <person name="Cohen L."/>
        </authorList>
    </citation>
    <scope>NUCLEOTIDE SEQUENCE</scope>
    <source>
        <strain evidence="3">CCMP622</strain>
    </source>
</reference>
<name>A0A7S2U2R3_9EUKA</name>
<protein>
    <recommendedName>
        <fullName evidence="2">GST N-terminal domain-containing protein</fullName>
    </recommendedName>
</protein>
<accession>A0A7S2U2R3</accession>
<feature type="domain" description="GST N-terminal" evidence="2">
    <location>
        <begin position="10"/>
        <end position="103"/>
    </location>
</feature>
<dbReference type="AlphaFoldDB" id="A0A7S2U2R3"/>
<evidence type="ECO:0000259" key="2">
    <source>
        <dbReference type="PROSITE" id="PS50404"/>
    </source>
</evidence>
<proteinExistence type="predicted"/>